<comment type="caution">
    <text evidence="1">The sequence shown here is derived from an EMBL/GenBank/DDBJ whole genome shotgun (WGS) entry which is preliminary data.</text>
</comment>
<sequence length="193" mass="21943">MKKYVLFVLLVNIVYSAFAGPFGFNSGMTLEEITTACGGAEPESIGDDRYLVSPIKSHPDFENYIVWVSKTNGLYYIKAISRKIQSNSYGTDLKSKFYDIEYSLSKIYGKPTVTDKLDPKSIFSGEDYWMFTLSQGARELYDTWGINKDKAMPDSINYIVLYVAAENSQNGYVMLEYEFEIATKVKEEKSSVF</sequence>
<gene>
    <name evidence="1" type="ORF">AMQ74_01712</name>
</gene>
<dbReference type="AlphaFoldDB" id="A0A150IQ09"/>
<organism evidence="1 2">
    <name type="scientific">Candidatus Methanofastidiosum methylothiophilum</name>
    <dbReference type="NCBI Taxonomy" id="1705564"/>
    <lineage>
        <taxon>Archaea</taxon>
        <taxon>Methanobacteriati</taxon>
        <taxon>Methanobacteriota</taxon>
        <taxon>Stenosarchaea group</taxon>
        <taxon>Candidatus Methanofastidiosia</taxon>
        <taxon>Candidatus Methanofastidiosales</taxon>
        <taxon>Candidatus Methanofastidiosaceae</taxon>
        <taxon>Candidatus Methanofastidiosum</taxon>
    </lineage>
</organism>
<proteinExistence type="predicted"/>
<dbReference type="EMBL" id="LNGD01000167">
    <property type="protein sequence ID" value="KYC47131.1"/>
    <property type="molecule type" value="Genomic_DNA"/>
</dbReference>
<evidence type="ECO:0000313" key="1">
    <source>
        <dbReference type="EMBL" id="KYC47131.1"/>
    </source>
</evidence>
<protein>
    <submittedName>
        <fullName evidence="1">Uncharacterized protein</fullName>
    </submittedName>
</protein>
<reference evidence="1 2" key="1">
    <citation type="journal article" date="2016" name="ISME J.">
        <title>Chasing the elusive Euryarchaeota class WSA2: genomes reveal a uniquely fastidious methyl-reducing methanogen.</title>
        <authorList>
            <person name="Nobu M.K."/>
            <person name="Narihiro T."/>
            <person name="Kuroda K."/>
            <person name="Mei R."/>
            <person name="Liu W.T."/>
        </authorList>
    </citation>
    <scope>NUCLEOTIDE SEQUENCE [LARGE SCALE GENOMIC DNA]</scope>
    <source>
        <strain evidence="1">U1lsi0528_Bin089</strain>
    </source>
</reference>
<evidence type="ECO:0000313" key="2">
    <source>
        <dbReference type="Proteomes" id="UP000075578"/>
    </source>
</evidence>
<dbReference type="Proteomes" id="UP000075578">
    <property type="component" value="Unassembled WGS sequence"/>
</dbReference>
<accession>A0A150IQ09</accession>
<name>A0A150IQ09_9EURY</name>